<accession>A0A392TBQ0</accession>
<protein>
    <submittedName>
        <fullName evidence="1">Uncharacterized protein</fullName>
    </submittedName>
</protein>
<dbReference type="Proteomes" id="UP000265520">
    <property type="component" value="Unassembled WGS sequence"/>
</dbReference>
<keyword evidence="2" id="KW-1185">Reference proteome</keyword>
<reference evidence="1 2" key="1">
    <citation type="journal article" date="2018" name="Front. Plant Sci.">
        <title>Red Clover (Trifolium pratense) and Zigzag Clover (T. medium) - A Picture of Genomic Similarities and Differences.</title>
        <authorList>
            <person name="Dluhosova J."/>
            <person name="Istvanek J."/>
            <person name="Nedelnik J."/>
            <person name="Repkova J."/>
        </authorList>
    </citation>
    <scope>NUCLEOTIDE SEQUENCE [LARGE SCALE GENOMIC DNA]</scope>
    <source>
        <strain evidence="2">cv. 10/8</strain>
        <tissue evidence="1">Leaf</tissue>
    </source>
</reference>
<proteinExistence type="predicted"/>
<dbReference type="EMBL" id="LXQA010536321">
    <property type="protein sequence ID" value="MCI57857.1"/>
    <property type="molecule type" value="Genomic_DNA"/>
</dbReference>
<evidence type="ECO:0000313" key="1">
    <source>
        <dbReference type="EMBL" id="MCI57857.1"/>
    </source>
</evidence>
<organism evidence="1 2">
    <name type="scientific">Trifolium medium</name>
    <dbReference type="NCBI Taxonomy" id="97028"/>
    <lineage>
        <taxon>Eukaryota</taxon>
        <taxon>Viridiplantae</taxon>
        <taxon>Streptophyta</taxon>
        <taxon>Embryophyta</taxon>
        <taxon>Tracheophyta</taxon>
        <taxon>Spermatophyta</taxon>
        <taxon>Magnoliopsida</taxon>
        <taxon>eudicotyledons</taxon>
        <taxon>Gunneridae</taxon>
        <taxon>Pentapetalae</taxon>
        <taxon>rosids</taxon>
        <taxon>fabids</taxon>
        <taxon>Fabales</taxon>
        <taxon>Fabaceae</taxon>
        <taxon>Papilionoideae</taxon>
        <taxon>50 kb inversion clade</taxon>
        <taxon>NPAAA clade</taxon>
        <taxon>Hologalegina</taxon>
        <taxon>IRL clade</taxon>
        <taxon>Trifolieae</taxon>
        <taxon>Trifolium</taxon>
    </lineage>
</organism>
<name>A0A392TBQ0_9FABA</name>
<evidence type="ECO:0000313" key="2">
    <source>
        <dbReference type="Proteomes" id="UP000265520"/>
    </source>
</evidence>
<feature type="non-terminal residue" evidence="1">
    <location>
        <position position="91"/>
    </location>
</feature>
<feature type="non-terminal residue" evidence="1">
    <location>
        <position position="1"/>
    </location>
</feature>
<dbReference type="PANTHER" id="PTHR33240">
    <property type="entry name" value="OS08G0508500 PROTEIN"/>
    <property type="match status" value="1"/>
</dbReference>
<comment type="caution">
    <text evidence="1">The sequence shown here is derived from an EMBL/GenBank/DDBJ whole genome shotgun (WGS) entry which is preliminary data.</text>
</comment>
<dbReference type="AlphaFoldDB" id="A0A392TBQ0"/>
<sequence length="91" mass="10006">STTKPWGYVDLIVTFGEEKATKSVRVQFLVVDCPSLYNCIIGRTTLAELFVVSSTSHLKLKYYTKDGQVATINGDIAAARRCFEAAAKNLT</sequence>
<dbReference type="PANTHER" id="PTHR33240:SF17">
    <property type="entry name" value="EUKARYOTIC PEPTIDE CHAIN RELEASE FACTOR GTP-BINDING SUBUNIT-LIKE"/>
    <property type="match status" value="1"/>
</dbReference>